<comment type="subcellular location">
    <subcellularLocation>
        <location evidence="1">Nucleus</location>
    </subcellularLocation>
</comment>
<keyword evidence="3" id="KW-0238">DNA-binding</keyword>
<dbReference type="InterPro" id="IPR001739">
    <property type="entry name" value="Methyl_CpG_DNA-bd"/>
</dbReference>
<keyword evidence="6" id="KW-0479">Metal-binding</keyword>
<name>A0A484LS09_9ASTE</name>
<feature type="region of interest" description="Disordered" evidence="7">
    <location>
        <begin position="76"/>
        <end position="121"/>
    </location>
</feature>
<dbReference type="PROSITE" id="PS50982">
    <property type="entry name" value="MBD"/>
    <property type="match status" value="1"/>
</dbReference>
<sequence>MASATVVDTLDAPPPPPPLAAAADRILHLDSIPTVDLRLLSQSELYSLSLCSPSAFDPRRSDDVVTPKLDRSVFNESAGSRKQTYSRLRLAPASSSSALRSRTPHLRATNHDQNHPTPVTDPENFQIVALLKRLFSAEANPGDLAPIAVDYADAVPPVAQLANVPPPGFKRKRGRPRKDRNNIEDQEFDRITHSNGDFPTPDAVIYENSVDKDKEIANAEGTPVDLVALASLPDPFDTELRRRTEGHEGEAELLGFLQGLNGQWGSRRKKRRIVDASELGNALPKGWKLLLSLKRKTGHVWVYCRRYISPSGRHFISFEEVSSYLLSLHGKGQQSIPPFNSVESTKSTIEYKAPSPVTNKMSQIVDDVTDKENIASHGTSSPVSNKVLKDSMVGDLQEVPVMEIANSNVDIDSKVGLKKKQTSCHKRRKPKNGQSITDGVIIRDGKFVCQFCNKSFDERHRYNGHVGAHVKNQVKSTNEALQMKVGLQTDSTLQKSTVLEQVVSESDCVDAESKLNSSCHVNLDYRDGEDLKTFDELGTVDEPDNLFSIKYKECSGSKAYMSNHENIVNGCLVVAEDYNQQPRNSDICSPFPLHDKLDTIENTMIGGTSSLVETEKAPDSGSVLNCSANNVEACDFDELQRVKDNPEIEKESGFCIISREDDVQMNDVTPSSIQTMTERGCEDVLDTLSVDVEDRVDNLNILFSSCAGDEQKFDDISIVEKTNGGCVESTNDFGCNPSWSKNIDSAEEKYGSQFPECFEKHEKNGAMVNYSDNNVPMRKVDDLDINELQNVSNDELIFPFSSSHVGLNVDSSSTDLKQDRSLHFSLFGDDNENKDYKSNTVEMYGQGPSETSILPRAIGHEASDQTFTRINGLHCSGNQDLNLNFGNSHVEFGMNADIMQLQQQGYPAGRSSFQIGMEQTYGGQSSLVQNTNHRRVEHQKKGLAVGVGFQTPTFNGKFGDFGSNYNTMVFPNGCWEEERMDDIGNFSKNFMGSGRGNVVQTKGTTDGSIWRNSAGNLLNHDGSMTSNANQLVQSTNCFQTYDLMSDKSEGLFKMNEKYDRSSNVEGLRSDRSEPVEYSFMGTQSLSCGQREPKGFSYEVDTGEGFNTSFWLGKDGGGAPNVLGRNLVSTVCIWCSSTYYQEATHQSSTHGVVGSMCPTCSSRI</sequence>
<reference evidence="10 11" key="1">
    <citation type="submission" date="2018-04" db="EMBL/GenBank/DDBJ databases">
        <authorList>
            <person name="Vogel A."/>
        </authorList>
    </citation>
    <scope>NUCLEOTIDE SEQUENCE [LARGE SCALE GENOMIC DNA]</scope>
</reference>
<feature type="compositionally biased region" description="Basic residues" evidence="7">
    <location>
        <begin position="169"/>
        <end position="178"/>
    </location>
</feature>
<evidence type="ECO:0000313" key="10">
    <source>
        <dbReference type="EMBL" id="VFQ79009.1"/>
    </source>
</evidence>
<dbReference type="Pfam" id="PF01429">
    <property type="entry name" value="MBD"/>
    <property type="match status" value="1"/>
</dbReference>
<feature type="compositionally biased region" description="Low complexity" evidence="7">
    <location>
        <begin position="86"/>
        <end position="101"/>
    </location>
</feature>
<evidence type="ECO:0000256" key="2">
    <source>
        <dbReference type="ARBA" id="ARBA00023015"/>
    </source>
</evidence>
<dbReference type="PROSITE" id="PS00028">
    <property type="entry name" value="ZINC_FINGER_C2H2_1"/>
    <property type="match status" value="1"/>
</dbReference>
<evidence type="ECO:0000256" key="6">
    <source>
        <dbReference type="PROSITE-ProRule" id="PRU00042"/>
    </source>
</evidence>
<dbReference type="GO" id="GO:0003677">
    <property type="term" value="F:DNA binding"/>
    <property type="evidence" value="ECO:0007669"/>
    <property type="project" value="UniProtKB-KW"/>
</dbReference>
<evidence type="ECO:0000256" key="3">
    <source>
        <dbReference type="ARBA" id="ARBA00023125"/>
    </source>
</evidence>
<keyword evidence="5" id="KW-0539">Nucleus</keyword>
<evidence type="ECO:0000256" key="7">
    <source>
        <dbReference type="SAM" id="MobiDB-lite"/>
    </source>
</evidence>
<evidence type="ECO:0000256" key="5">
    <source>
        <dbReference type="ARBA" id="ARBA00023242"/>
    </source>
</evidence>
<keyword evidence="4" id="KW-0804">Transcription</keyword>
<dbReference type="EMBL" id="OOIL02001890">
    <property type="protein sequence ID" value="VFQ79009.1"/>
    <property type="molecule type" value="Genomic_DNA"/>
</dbReference>
<feature type="domain" description="MBD" evidence="9">
    <location>
        <begin position="273"/>
        <end position="346"/>
    </location>
</feature>
<proteinExistence type="predicted"/>
<evidence type="ECO:0000313" key="11">
    <source>
        <dbReference type="Proteomes" id="UP000595140"/>
    </source>
</evidence>
<organism evidence="10 11">
    <name type="scientific">Cuscuta campestris</name>
    <dbReference type="NCBI Taxonomy" id="132261"/>
    <lineage>
        <taxon>Eukaryota</taxon>
        <taxon>Viridiplantae</taxon>
        <taxon>Streptophyta</taxon>
        <taxon>Embryophyta</taxon>
        <taxon>Tracheophyta</taxon>
        <taxon>Spermatophyta</taxon>
        <taxon>Magnoliopsida</taxon>
        <taxon>eudicotyledons</taxon>
        <taxon>Gunneridae</taxon>
        <taxon>Pentapetalae</taxon>
        <taxon>asterids</taxon>
        <taxon>lamiids</taxon>
        <taxon>Solanales</taxon>
        <taxon>Convolvulaceae</taxon>
        <taxon>Cuscuteae</taxon>
        <taxon>Cuscuta</taxon>
        <taxon>Cuscuta subgen. Grammica</taxon>
        <taxon>Cuscuta sect. Cleistogrammica</taxon>
    </lineage>
</organism>
<dbReference type="InterPro" id="IPR016177">
    <property type="entry name" value="DNA-bd_dom_sf"/>
</dbReference>
<dbReference type="InterPro" id="IPR037472">
    <property type="entry name" value="MBD8"/>
</dbReference>
<keyword evidence="6" id="KW-0862">Zinc</keyword>
<feature type="region of interest" description="Disordered" evidence="7">
    <location>
        <begin position="162"/>
        <end position="186"/>
    </location>
</feature>
<evidence type="ECO:0000259" key="9">
    <source>
        <dbReference type="PROSITE" id="PS50982"/>
    </source>
</evidence>
<keyword evidence="2" id="KW-0805">Transcription regulation</keyword>
<protein>
    <recommendedName>
        <fullName evidence="12">C2H2-type domain-containing protein</fullName>
    </recommendedName>
</protein>
<accession>A0A484LS09</accession>
<evidence type="ECO:0008006" key="12">
    <source>
        <dbReference type="Google" id="ProtNLM"/>
    </source>
</evidence>
<dbReference type="PROSITE" id="PS50157">
    <property type="entry name" value="ZINC_FINGER_C2H2_2"/>
    <property type="match status" value="1"/>
</dbReference>
<dbReference type="Proteomes" id="UP000595140">
    <property type="component" value="Unassembled WGS sequence"/>
</dbReference>
<dbReference type="PANTHER" id="PTHR37701:SF17">
    <property type="entry name" value="METHYL BINDING DOMAIN117"/>
    <property type="match status" value="1"/>
</dbReference>
<dbReference type="PANTHER" id="PTHR37701">
    <property type="entry name" value="METHYL-CPG-BINDING DOMAIN-CONTAINING PROTEIN 8"/>
    <property type="match status" value="1"/>
</dbReference>
<gene>
    <name evidence="10" type="ORF">CCAM_LOCUS20785</name>
</gene>
<evidence type="ECO:0000256" key="4">
    <source>
        <dbReference type="ARBA" id="ARBA00023163"/>
    </source>
</evidence>
<evidence type="ECO:0000256" key="1">
    <source>
        <dbReference type="ARBA" id="ARBA00004123"/>
    </source>
</evidence>
<feature type="domain" description="C2H2-type" evidence="8">
    <location>
        <begin position="447"/>
        <end position="474"/>
    </location>
</feature>
<dbReference type="SUPFAM" id="SSF54171">
    <property type="entry name" value="DNA-binding domain"/>
    <property type="match status" value="1"/>
</dbReference>
<keyword evidence="11" id="KW-1185">Reference proteome</keyword>
<evidence type="ECO:0000259" key="8">
    <source>
        <dbReference type="PROSITE" id="PS50157"/>
    </source>
</evidence>
<dbReference type="Gene3D" id="3.30.890.10">
    <property type="entry name" value="Methyl-cpg-binding Protein 2, Chain A"/>
    <property type="match status" value="1"/>
</dbReference>
<dbReference type="GO" id="GO:0008270">
    <property type="term" value="F:zinc ion binding"/>
    <property type="evidence" value="ECO:0007669"/>
    <property type="project" value="UniProtKB-KW"/>
</dbReference>
<dbReference type="OrthoDB" id="1675150at2759"/>
<keyword evidence="6" id="KW-0863">Zinc-finger</keyword>
<dbReference type="AlphaFoldDB" id="A0A484LS09"/>
<dbReference type="InterPro" id="IPR013087">
    <property type="entry name" value="Znf_C2H2_type"/>
</dbReference>
<feature type="compositionally biased region" description="Polar residues" evidence="7">
    <location>
        <begin position="76"/>
        <end position="85"/>
    </location>
</feature>
<dbReference type="GO" id="GO:0005634">
    <property type="term" value="C:nucleus"/>
    <property type="evidence" value="ECO:0007669"/>
    <property type="project" value="UniProtKB-SubCell"/>
</dbReference>